<feature type="binding site" evidence="11">
    <location>
        <position position="268"/>
    </location>
    <ligand>
        <name>FMN</name>
        <dbReference type="ChEBI" id="CHEBI:58210"/>
    </ligand>
</feature>
<feature type="binding site" evidence="11">
    <location>
        <begin position="318"/>
        <end position="319"/>
    </location>
    <ligand>
        <name>FMN</name>
        <dbReference type="ChEBI" id="CHEBI:58210"/>
    </ligand>
</feature>
<evidence type="ECO:0000256" key="9">
    <source>
        <dbReference type="ARBA" id="ARBA00023136"/>
    </source>
</evidence>
<dbReference type="GO" id="GO:0044205">
    <property type="term" value="P:'de novo' UMP biosynthetic process"/>
    <property type="evidence" value="ECO:0007669"/>
    <property type="project" value="UniProtKB-UniRule"/>
</dbReference>
<dbReference type="PANTHER" id="PTHR48109:SF4">
    <property type="entry name" value="DIHYDROOROTATE DEHYDROGENASE (QUINONE), MITOCHONDRIAL"/>
    <property type="match status" value="1"/>
</dbReference>
<dbReference type="InterPro" id="IPR050074">
    <property type="entry name" value="DHO_dehydrogenase"/>
</dbReference>
<feature type="binding site" evidence="11">
    <location>
        <position position="91"/>
    </location>
    <ligand>
        <name>FMN</name>
        <dbReference type="ChEBI" id="CHEBI:58210"/>
    </ligand>
</feature>
<dbReference type="NCBIfam" id="TIGR01036">
    <property type="entry name" value="pyrD_sub2"/>
    <property type="match status" value="1"/>
</dbReference>
<dbReference type="GO" id="GO:0005886">
    <property type="term" value="C:plasma membrane"/>
    <property type="evidence" value="ECO:0007669"/>
    <property type="project" value="UniProtKB-SubCell"/>
</dbReference>
<evidence type="ECO:0000256" key="11">
    <source>
        <dbReference type="HAMAP-Rule" id="MF_00225"/>
    </source>
</evidence>
<dbReference type="NCBIfam" id="NF003652">
    <property type="entry name" value="PRK05286.2-5"/>
    <property type="match status" value="1"/>
</dbReference>
<organism evidence="13 14">
    <name type="scientific">Riemerella anatipestifer RA-CH-1</name>
    <dbReference type="NCBI Taxonomy" id="1228997"/>
    <lineage>
        <taxon>Bacteria</taxon>
        <taxon>Pseudomonadati</taxon>
        <taxon>Bacteroidota</taxon>
        <taxon>Flavobacteriia</taxon>
        <taxon>Flavobacteriales</taxon>
        <taxon>Weeksellaceae</taxon>
        <taxon>Riemerella</taxon>
    </lineage>
</organism>
<dbReference type="InterPro" id="IPR001295">
    <property type="entry name" value="Dihydroorotate_DH_CS"/>
</dbReference>
<dbReference type="CDD" id="cd04738">
    <property type="entry name" value="DHOD_2_like"/>
    <property type="match status" value="1"/>
</dbReference>
<comment type="catalytic activity">
    <reaction evidence="10 11">
        <text>(S)-dihydroorotate + a quinone = orotate + a quinol</text>
        <dbReference type="Rhea" id="RHEA:30187"/>
        <dbReference type="ChEBI" id="CHEBI:24646"/>
        <dbReference type="ChEBI" id="CHEBI:30839"/>
        <dbReference type="ChEBI" id="CHEBI:30864"/>
        <dbReference type="ChEBI" id="CHEBI:132124"/>
        <dbReference type="EC" id="1.3.5.2"/>
    </reaction>
</comment>
<feature type="binding site" evidence="11">
    <location>
        <begin position="247"/>
        <end position="248"/>
    </location>
    <ligand>
        <name>substrate</name>
    </ligand>
</feature>
<dbReference type="GO" id="GO:0106430">
    <property type="term" value="F:dihydroorotate dehydrogenase (quinone) activity"/>
    <property type="evidence" value="ECO:0007669"/>
    <property type="project" value="UniProtKB-EC"/>
</dbReference>
<dbReference type="HAMAP" id="MF_00225">
    <property type="entry name" value="DHO_dh_type2"/>
    <property type="match status" value="1"/>
</dbReference>
<comment type="pathway">
    <text evidence="3 11">Pyrimidine metabolism; UMP biosynthesis via de novo pathway; orotate from (S)-dihydroorotate (quinone route): step 1/1.</text>
</comment>
<keyword evidence="14" id="KW-1185">Reference proteome</keyword>
<dbReference type="EMBL" id="CP003787">
    <property type="protein sequence ID" value="AFR34968.1"/>
    <property type="molecule type" value="Genomic_DNA"/>
</dbReference>
<dbReference type="SUPFAM" id="SSF51395">
    <property type="entry name" value="FMN-linked oxidoreductases"/>
    <property type="match status" value="1"/>
</dbReference>
<dbReference type="PROSITE" id="PS00912">
    <property type="entry name" value="DHODEHASE_2"/>
    <property type="match status" value="1"/>
</dbReference>
<dbReference type="InterPro" id="IPR005720">
    <property type="entry name" value="Dihydroorotate_DH_cat"/>
</dbReference>
<dbReference type="PIRSF" id="PIRSF000164">
    <property type="entry name" value="DHO_oxidase"/>
    <property type="match status" value="1"/>
</dbReference>
<feature type="binding site" evidence="11">
    <location>
        <position position="297"/>
    </location>
    <ligand>
        <name>FMN</name>
        <dbReference type="ChEBI" id="CHEBI:58210"/>
    </ligand>
</feature>
<keyword evidence="11" id="KW-1003">Cell membrane</keyword>
<dbReference type="InterPro" id="IPR012135">
    <property type="entry name" value="Dihydroorotate_DH_1_2"/>
</dbReference>
<proteinExistence type="inferred from homology"/>
<feature type="binding site" evidence="11">
    <location>
        <position position="177"/>
    </location>
    <ligand>
        <name>FMN</name>
        <dbReference type="ChEBI" id="CHEBI:58210"/>
    </ligand>
</feature>
<dbReference type="UniPathway" id="UPA00070">
    <property type="reaction ID" value="UER00946"/>
</dbReference>
<evidence type="ECO:0000256" key="3">
    <source>
        <dbReference type="ARBA" id="ARBA00005161"/>
    </source>
</evidence>
<dbReference type="PATRIC" id="fig|1228997.3.peg.360"/>
<feature type="binding site" evidence="11">
    <location>
        <position position="144"/>
    </location>
    <ligand>
        <name>FMN</name>
        <dbReference type="ChEBI" id="CHEBI:58210"/>
    </ligand>
</feature>
<dbReference type="InterPro" id="IPR005719">
    <property type="entry name" value="Dihydroorotate_DH_2"/>
</dbReference>
<comment type="similarity">
    <text evidence="4 11">Belongs to the dihydroorotate dehydrogenase family. Type 2 subfamily.</text>
</comment>
<feature type="binding site" evidence="11">
    <location>
        <position position="177"/>
    </location>
    <ligand>
        <name>substrate</name>
    </ligand>
</feature>
<dbReference type="GO" id="GO:0006207">
    <property type="term" value="P:'de novo' pyrimidine nucleobase biosynthetic process"/>
    <property type="evidence" value="ECO:0007669"/>
    <property type="project" value="UniProtKB-UniRule"/>
</dbReference>
<dbReference type="KEGG" id="rag:B739_0364"/>
<feature type="binding site" evidence="11">
    <location>
        <begin position="67"/>
        <end position="71"/>
    </location>
    <ligand>
        <name>FMN</name>
        <dbReference type="ChEBI" id="CHEBI:58210"/>
    </ligand>
</feature>
<dbReference type="Proteomes" id="UP000006276">
    <property type="component" value="Chromosome"/>
</dbReference>
<evidence type="ECO:0000259" key="12">
    <source>
        <dbReference type="Pfam" id="PF01180"/>
    </source>
</evidence>
<dbReference type="STRING" id="34085.AB406_1406"/>
<feature type="binding site" evidence="11">
    <location>
        <position position="71"/>
    </location>
    <ligand>
        <name>substrate</name>
    </ligand>
</feature>
<sequence>MYKTIIRPLLFHFDPEEVHYFTFKFIKTLFKIPFISSLVSSRYVIENPKLERGVFGLKFKNPVGLAAGFDKDAKLYKELSAFGFGFVEIGTVTPKSQVGNEKKRLFRLKEDEAIINRMGFNNGGVEDVVERLKANDKDVIIGGNIGKNKITDNAHAEEDYIVCFNALYDYVDYFVVNVSSPNTPNLRDLQEKEPLTKLLNLLQIENQNKVKRKPILLKIAPDLTDSQLLDVIDIVKETNIAGVIATNTTISREGVKSITKNEVGGLSGKPLRERATEVIRFLSEKSGGAFPIIGVGGIHSEEDALEKLKAGASLVQLYTGFVYEGPALVKRINKRILSEL</sequence>
<comment type="function">
    <text evidence="1 11">Catalyzes the conversion of dihydroorotate to orotate with quinone as electron acceptor.</text>
</comment>
<dbReference type="Gene3D" id="3.20.20.70">
    <property type="entry name" value="Aldolase class I"/>
    <property type="match status" value="1"/>
</dbReference>
<evidence type="ECO:0000256" key="7">
    <source>
        <dbReference type="ARBA" id="ARBA00022975"/>
    </source>
</evidence>
<evidence type="ECO:0000256" key="4">
    <source>
        <dbReference type="ARBA" id="ARBA00005359"/>
    </source>
</evidence>
<dbReference type="RefSeq" id="WP_014937426.1">
    <property type="nucleotide sequence ID" value="NC_018609.1"/>
</dbReference>
<feature type="binding site" evidence="11">
    <location>
        <position position="182"/>
    </location>
    <ligand>
        <name>substrate</name>
    </ligand>
</feature>
<evidence type="ECO:0000256" key="5">
    <source>
        <dbReference type="ARBA" id="ARBA00022630"/>
    </source>
</evidence>
<name>J9R3G7_RIEAN</name>
<evidence type="ECO:0000256" key="6">
    <source>
        <dbReference type="ARBA" id="ARBA00022643"/>
    </source>
</evidence>
<evidence type="ECO:0000256" key="10">
    <source>
        <dbReference type="ARBA" id="ARBA00048639"/>
    </source>
</evidence>
<comment type="cofactor">
    <cofactor evidence="11">
        <name>FMN</name>
        <dbReference type="ChEBI" id="CHEBI:58210"/>
    </cofactor>
    <text evidence="11">Binds 1 FMN per subunit.</text>
</comment>
<dbReference type="GO" id="GO:0005737">
    <property type="term" value="C:cytoplasm"/>
    <property type="evidence" value="ECO:0007669"/>
    <property type="project" value="InterPro"/>
</dbReference>
<dbReference type="HOGENOM" id="CLU_013640_2_0_10"/>
<gene>
    <name evidence="11" type="primary">pyrD</name>
    <name evidence="13" type="ORF">B739_0364</name>
</gene>
<feature type="binding site" evidence="11">
    <location>
        <position position="218"/>
    </location>
    <ligand>
        <name>FMN</name>
        <dbReference type="ChEBI" id="CHEBI:58210"/>
    </ligand>
</feature>
<keyword evidence="7 11" id="KW-0665">Pyrimidine biosynthesis</keyword>
<feature type="active site" description="Nucleophile" evidence="11">
    <location>
        <position position="180"/>
    </location>
</feature>
<dbReference type="PANTHER" id="PTHR48109">
    <property type="entry name" value="DIHYDROOROTATE DEHYDROGENASE (QUINONE), MITOCHONDRIAL-RELATED"/>
    <property type="match status" value="1"/>
</dbReference>
<protein>
    <recommendedName>
        <fullName evidence="11">Dihydroorotate dehydrogenase (quinone)</fullName>
        <ecNumber evidence="11">1.3.5.2</ecNumber>
    </recommendedName>
    <alternativeName>
        <fullName evidence="11">DHOdehase</fullName>
        <shortName evidence="11">DHOD</shortName>
        <shortName evidence="11">DHODase</shortName>
    </alternativeName>
    <alternativeName>
        <fullName evidence="11">Dihydroorotate oxidase</fullName>
    </alternativeName>
</protein>
<evidence type="ECO:0000256" key="8">
    <source>
        <dbReference type="ARBA" id="ARBA00023002"/>
    </source>
</evidence>
<evidence type="ECO:0000256" key="2">
    <source>
        <dbReference type="ARBA" id="ARBA00004370"/>
    </source>
</evidence>
<comment type="subcellular location">
    <subcellularLocation>
        <location evidence="11">Cell membrane</location>
        <topology evidence="11">Peripheral membrane protein</topology>
    </subcellularLocation>
    <subcellularLocation>
        <location evidence="2">Membrane</location>
    </subcellularLocation>
</comment>
<evidence type="ECO:0000313" key="13">
    <source>
        <dbReference type="EMBL" id="AFR34968.1"/>
    </source>
</evidence>
<evidence type="ECO:0000313" key="14">
    <source>
        <dbReference type="Proteomes" id="UP000006276"/>
    </source>
</evidence>
<dbReference type="Pfam" id="PF01180">
    <property type="entry name" value="DHO_dh"/>
    <property type="match status" value="1"/>
</dbReference>
<dbReference type="NCBIfam" id="NF003645">
    <property type="entry name" value="PRK05286.1-2"/>
    <property type="match status" value="1"/>
</dbReference>
<dbReference type="InterPro" id="IPR013785">
    <property type="entry name" value="Aldolase_TIM"/>
</dbReference>
<reference evidence="13 14" key="1">
    <citation type="submission" date="2012-09" db="EMBL/GenBank/DDBJ databases">
        <title>Riemerella anatipestifer vaccine strains.</title>
        <authorList>
            <person name="Chun C.A."/>
            <person name="Shu W.M."/>
            <person name="Kang Z.D."/>
            <person name="Jia W.X."/>
        </authorList>
    </citation>
    <scope>NUCLEOTIDE SEQUENCE [LARGE SCALE GENOMIC DNA]</scope>
    <source>
        <strain evidence="13 14">RA-CH-1</strain>
    </source>
</reference>
<evidence type="ECO:0000256" key="1">
    <source>
        <dbReference type="ARBA" id="ARBA00003125"/>
    </source>
</evidence>
<dbReference type="EC" id="1.3.5.2" evidence="11"/>
<comment type="subunit">
    <text evidence="11">Monomer.</text>
</comment>
<feature type="domain" description="Dihydroorotate dehydrogenase catalytic" evidence="12">
    <location>
        <begin position="50"/>
        <end position="339"/>
    </location>
</feature>
<keyword evidence="9 11" id="KW-0472">Membrane</keyword>
<accession>J9R3G7</accession>
<dbReference type="AlphaFoldDB" id="J9R3G7"/>
<keyword evidence="6 11" id="KW-0288">FMN</keyword>
<feature type="binding site" evidence="11">
    <location>
        <begin position="116"/>
        <end position="120"/>
    </location>
    <ligand>
        <name>substrate</name>
    </ligand>
</feature>
<keyword evidence="5 11" id="KW-0285">Flavoprotein</keyword>
<feature type="binding site" evidence="11">
    <location>
        <position position="246"/>
    </location>
    <ligand>
        <name>FMN</name>
        <dbReference type="ChEBI" id="CHEBI:58210"/>
    </ligand>
</feature>
<keyword evidence="8 11" id="KW-0560">Oxidoreductase</keyword>